<dbReference type="STRING" id="1016849.A0A0D1Z785"/>
<evidence type="ECO:0000256" key="2">
    <source>
        <dbReference type="ARBA" id="ARBA00023125"/>
    </source>
</evidence>
<dbReference type="Gene3D" id="4.10.240.10">
    <property type="entry name" value="Zn(2)-C6 fungal-type DNA-binding domain"/>
    <property type="match status" value="1"/>
</dbReference>
<dbReference type="AlphaFoldDB" id="A0A0D1Z785"/>
<dbReference type="OrthoDB" id="3546279at2759"/>
<dbReference type="SUPFAM" id="SSF57701">
    <property type="entry name" value="Zn2/Cys6 DNA-binding domain"/>
    <property type="match status" value="1"/>
</dbReference>
<reference evidence="7 8" key="1">
    <citation type="submission" date="2015-01" db="EMBL/GenBank/DDBJ databases">
        <title>The Genome Sequence of Exophiala sideris CBS121828.</title>
        <authorList>
            <consortium name="The Broad Institute Genomics Platform"/>
            <person name="Cuomo C."/>
            <person name="de Hoog S."/>
            <person name="Gorbushina A."/>
            <person name="Stielow B."/>
            <person name="Teixiera M."/>
            <person name="Abouelleil A."/>
            <person name="Chapman S.B."/>
            <person name="Priest M."/>
            <person name="Young S.K."/>
            <person name="Wortman J."/>
            <person name="Nusbaum C."/>
            <person name="Birren B."/>
        </authorList>
    </citation>
    <scope>NUCLEOTIDE SEQUENCE [LARGE SCALE GENOMIC DNA]</scope>
    <source>
        <strain evidence="7 8">CBS 121828</strain>
    </source>
</reference>
<dbReference type="CDD" id="cd00067">
    <property type="entry name" value="GAL4"/>
    <property type="match status" value="1"/>
</dbReference>
<dbReference type="GO" id="GO:0003677">
    <property type="term" value="F:DNA binding"/>
    <property type="evidence" value="ECO:0007669"/>
    <property type="project" value="UniProtKB-KW"/>
</dbReference>
<keyword evidence="1" id="KW-0805">Transcription regulation</keyword>
<evidence type="ECO:0000259" key="6">
    <source>
        <dbReference type="PROSITE" id="PS50048"/>
    </source>
</evidence>
<dbReference type="GO" id="GO:0008270">
    <property type="term" value="F:zinc ion binding"/>
    <property type="evidence" value="ECO:0007669"/>
    <property type="project" value="InterPro"/>
</dbReference>
<dbReference type="PROSITE" id="PS50048">
    <property type="entry name" value="ZN2_CY6_FUNGAL_2"/>
    <property type="match status" value="1"/>
</dbReference>
<evidence type="ECO:0000313" key="8">
    <source>
        <dbReference type="Proteomes" id="UP000053599"/>
    </source>
</evidence>
<evidence type="ECO:0000256" key="4">
    <source>
        <dbReference type="ARBA" id="ARBA00023242"/>
    </source>
</evidence>
<feature type="compositionally biased region" description="Low complexity" evidence="5">
    <location>
        <begin position="70"/>
        <end position="97"/>
    </location>
</feature>
<proteinExistence type="predicted"/>
<dbReference type="PANTHER" id="PTHR47657">
    <property type="entry name" value="STEROL REGULATORY ELEMENT-BINDING PROTEIN ECM22"/>
    <property type="match status" value="1"/>
</dbReference>
<dbReference type="InterPro" id="IPR052400">
    <property type="entry name" value="Zn2-C6_fungal_TF"/>
</dbReference>
<dbReference type="HOGENOM" id="CLU_024934_6_0_1"/>
<gene>
    <name evidence="7" type="ORF">PV11_04802</name>
</gene>
<evidence type="ECO:0000313" key="7">
    <source>
        <dbReference type="EMBL" id="KIV82713.1"/>
    </source>
</evidence>
<protein>
    <recommendedName>
        <fullName evidence="6">Zn(2)-C6 fungal-type domain-containing protein</fullName>
    </recommendedName>
</protein>
<dbReference type="PROSITE" id="PS00463">
    <property type="entry name" value="ZN2_CY6_FUNGAL_1"/>
    <property type="match status" value="1"/>
</dbReference>
<feature type="domain" description="Zn(2)-C6 fungal-type" evidence="6">
    <location>
        <begin position="13"/>
        <end position="43"/>
    </location>
</feature>
<sequence length="475" mass="53281">MPPRLAHRKSRRGCLRCKERKVKCTEEHPSCAACLRHGVACEYGDTSRTSASHEGTASGTQRSRTVSSKTSELTQPSTTSQTTTTTTNKGSSTSPPSGLDSPYSEAVDSLIAEPLRHQIELYMLHRFKSSVAASFPSAQSPLLKNIYVWSAVEDSFDHPYLMNAMFAMTALYLWVHDTIQLTSPPTHVNTNIPESLKSVNFAHLHRVYLNLAIGQEREALSSIGPDNADALGMTCILLSVMSTCLLSDTHNDESLAEYTPPIQWLTMAKGNEAVFKAALPHLKEGAIMNYLRASSEPNFRDHSRLFNPQNAEPFIKIMEFRRQGCDYDWQIDNEPANREAYANTLAYIGSMYDAVRAGEPPHYICMRCVSFATMSSRPLIDLLARKSPRALVVIAHALVFLKYSDNYWFFKGRAEKEITGIRTALPDDWQWALRWPLAVLADKENIKLDPRDFYDDWHANKTTAVAQIPAFQLPT</sequence>
<name>A0A0D1Z785_9EURO</name>
<feature type="compositionally biased region" description="Polar residues" evidence="5">
    <location>
        <begin position="46"/>
        <end position="69"/>
    </location>
</feature>
<organism evidence="7 8">
    <name type="scientific">Exophiala sideris</name>
    <dbReference type="NCBI Taxonomy" id="1016849"/>
    <lineage>
        <taxon>Eukaryota</taxon>
        <taxon>Fungi</taxon>
        <taxon>Dikarya</taxon>
        <taxon>Ascomycota</taxon>
        <taxon>Pezizomycotina</taxon>
        <taxon>Eurotiomycetes</taxon>
        <taxon>Chaetothyriomycetidae</taxon>
        <taxon>Chaetothyriales</taxon>
        <taxon>Herpotrichiellaceae</taxon>
        <taxon>Exophiala</taxon>
    </lineage>
</organism>
<evidence type="ECO:0000256" key="1">
    <source>
        <dbReference type="ARBA" id="ARBA00023015"/>
    </source>
</evidence>
<dbReference type="PRINTS" id="PR00755">
    <property type="entry name" value="AFLATOXINBRP"/>
</dbReference>
<dbReference type="Pfam" id="PF00172">
    <property type="entry name" value="Zn_clus"/>
    <property type="match status" value="1"/>
</dbReference>
<accession>A0A0D1Z785</accession>
<dbReference type="InterPro" id="IPR001138">
    <property type="entry name" value="Zn2Cys6_DnaBD"/>
</dbReference>
<dbReference type="GO" id="GO:0000981">
    <property type="term" value="F:DNA-binding transcription factor activity, RNA polymerase II-specific"/>
    <property type="evidence" value="ECO:0007669"/>
    <property type="project" value="InterPro"/>
</dbReference>
<keyword evidence="4" id="KW-0539">Nucleus</keyword>
<dbReference type="EMBL" id="KN846952">
    <property type="protein sequence ID" value="KIV82713.1"/>
    <property type="molecule type" value="Genomic_DNA"/>
</dbReference>
<dbReference type="InterPro" id="IPR036864">
    <property type="entry name" value="Zn2-C6_fun-type_DNA-bd_sf"/>
</dbReference>
<dbReference type="SMART" id="SM00066">
    <property type="entry name" value="GAL4"/>
    <property type="match status" value="1"/>
</dbReference>
<feature type="region of interest" description="Disordered" evidence="5">
    <location>
        <begin position="45"/>
        <end position="103"/>
    </location>
</feature>
<dbReference type="PANTHER" id="PTHR47657:SF14">
    <property type="entry name" value="ZN(2)-C6 FUNGAL-TYPE DOMAIN-CONTAINING PROTEIN"/>
    <property type="match status" value="1"/>
</dbReference>
<dbReference type="Proteomes" id="UP000053599">
    <property type="component" value="Unassembled WGS sequence"/>
</dbReference>
<evidence type="ECO:0000256" key="3">
    <source>
        <dbReference type="ARBA" id="ARBA00023163"/>
    </source>
</evidence>
<evidence type="ECO:0000256" key="5">
    <source>
        <dbReference type="SAM" id="MobiDB-lite"/>
    </source>
</evidence>
<keyword evidence="2" id="KW-0238">DNA-binding</keyword>
<keyword evidence="3" id="KW-0804">Transcription</keyword>